<evidence type="ECO:0000256" key="1">
    <source>
        <dbReference type="ARBA" id="ARBA00004196"/>
    </source>
</evidence>
<feature type="domain" description="Multidrug resistance protein MdtA-like alpha-helical hairpin" evidence="3">
    <location>
        <begin position="96"/>
        <end position="164"/>
    </location>
</feature>
<dbReference type="SUPFAM" id="SSF111369">
    <property type="entry name" value="HlyD-like secretion proteins"/>
    <property type="match status" value="1"/>
</dbReference>
<dbReference type="Gene3D" id="2.40.30.170">
    <property type="match status" value="1"/>
</dbReference>
<dbReference type="Gene3D" id="2.40.50.100">
    <property type="match status" value="1"/>
</dbReference>
<reference evidence="7" key="2">
    <citation type="submission" date="2009-09" db="EMBL/GenBank/DDBJ databases">
        <title>Complete sequence of chromosome of Candidatus Accumulibacter phosphatis clade IIA str. UW-1.</title>
        <authorList>
            <consortium name="US DOE Joint Genome Institute"/>
            <person name="Martin H.G."/>
            <person name="Ivanova N."/>
            <person name="Kunin V."/>
            <person name="Warnecke F."/>
            <person name="Barry K."/>
            <person name="He S."/>
            <person name="Salamov A."/>
            <person name="Szeto E."/>
            <person name="Dalin E."/>
            <person name="Pangilinan J.L."/>
            <person name="Lapidus A."/>
            <person name="Lowry S."/>
            <person name="Kyrpides N.C."/>
            <person name="McMahon K.D."/>
            <person name="Hugenholtz P."/>
        </authorList>
    </citation>
    <scope>NUCLEOTIDE SEQUENCE [LARGE SCALE GENOMIC DNA]</scope>
    <source>
        <strain evidence="7">UW-1</strain>
    </source>
</reference>
<evidence type="ECO:0000259" key="4">
    <source>
        <dbReference type="Pfam" id="PF25917"/>
    </source>
</evidence>
<proteinExistence type="inferred from homology"/>
<dbReference type="Pfam" id="PF25876">
    <property type="entry name" value="HH_MFP_RND"/>
    <property type="match status" value="1"/>
</dbReference>
<dbReference type="EMBL" id="CP001715">
    <property type="protein sequence ID" value="ACV33526.1"/>
    <property type="molecule type" value="Genomic_DNA"/>
</dbReference>
<dbReference type="GO" id="GO:0046677">
    <property type="term" value="P:response to antibiotic"/>
    <property type="evidence" value="ECO:0007669"/>
    <property type="project" value="TreeGrafter"/>
</dbReference>
<dbReference type="Pfam" id="PF25967">
    <property type="entry name" value="RND-MFP_C"/>
    <property type="match status" value="1"/>
</dbReference>
<dbReference type="PANTHER" id="PTHR30158">
    <property type="entry name" value="ACRA/E-RELATED COMPONENT OF DRUG EFFLUX TRANSPORTER"/>
    <property type="match status" value="1"/>
</dbReference>
<comment type="similarity">
    <text evidence="2">Belongs to the membrane fusion protein (MFP) (TC 8.A.1) family.</text>
</comment>
<feature type="domain" description="Multidrug resistance protein MdtA-like barrel-sandwich hybrid" evidence="4">
    <location>
        <begin position="55"/>
        <end position="191"/>
    </location>
</feature>
<dbReference type="Gene3D" id="2.40.420.20">
    <property type="match status" value="1"/>
</dbReference>
<dbReference type="InterPro" id="IPR058625">
    <property type="entry name" value="MdtA-like_BSH"/>
</dbReference>
<dbReference type="GO" id="GO:0005886">
    <property type="term" value="C:plasma membrane"/>
    <property type="evidence" value="ECO:0007669"/>
    <property type="project" value="TreeGrafter"/>
</dbReference>
<dbReference type="GO" id="GO:0030313">
    <property type="term" value="C:cell envelope"/>
    <property type="evidence" value="ECO:0007669"/>
    <property type="project" value="UniProtKB-SubCell"/>
</dbReference>
<evidence type="ECO:0000256" key="2">
    <source>
        <dbReference type="ARBA" id="ARBA00009477"/>
    </source>
</evidence>
<dbReference type="GO" id="GO:0022857">
    <property type="term" value="F:transmembrane transporter activity"/>
    <property type="evidence" value="ECO:0007669"/>
    <property type="project" value="InterPro"/>
</dbReference>
<dbReference type="InterPro" id="IPR058627">
    <property type="entry name" value="MdtA-like_C"/>
</dbReference>
<accession>C7RJG2</accession>
<dbReference type="eggNOG" id="COG0845">
    <property type="taxonomic scope" value="Bacteria"/>
</dbReference>
<comment type="subcellular location">
    <subcellularLocation>
        <location evidence="1">Cell envelope</location>
    </subcellularLocation>
</comment>
<dbReference type="OrthoDB" id="9783047at2"/>
<dbReference type="Pfam" id="PF25944">
    <property type="entry name" value="Beta-barrel_RND"/>
    <property type="match status" value="1"/>
</dbReference>
<evidence type="ECO:0000259" key="3">
    <source>
        <dbReference type="Pfam" id="PF25876"/>
    </source>
</evidence>
<dbReference type="HOGENOM" id="CLU_018816_2_1_4"/>
<dbReference type="KEGG" id="app:CAP2UW1_0167"/>
<dbReference type="STRING" id="522306.CAP2UW1_0167"/>
<dbReference type="Gene3D" id="1.10.287.470">
    <property type="entry name" value="Helix hairpin bin"/>
    <property type="match status" value="1"/>
</dbReference>
<dbReference type="InterPro" id="IPR058626">
    <property type="entry name" value="MdtA-like_b-barrel"/>
</dbReference>
<dbReference type="Pfam" id="PF25917">
    <property type="entry name" value="BSH_RND"/>
    <property type="match status" value="1"/>
</dbReference>
<name>C7RJG2_ACCRE</name>
<dbReference type="NCBIfam" id="TIGR01730">
    <property type="entry name" value="RND_mfp"/>
    <property type="match status" value="1"/>
</dbReference>
<dbReference type="AlphaFoldDB" id="C7RJG2"/>
<reference evidence="7" key="1">
    <citation type="submission" date="2009-08" db="EMBL/GenBank/DDBJ databases">
        <authorList>
            <consortium name="US DOE Joint Genome Institute"/>
            <person name="Lucas S."/>
            <person name="Copeland A."/>
            <person name="Lapidus A."/>
            <person name="Glavina del Rio T."/>
            <person name="Dalin E."/>
            <person name="Tice H."/>
            <person name="Bruce D."/>
            <person name="Barry K."/>
            <person name="Pitluck S."/>
            <person name="Lowry S."/>
            <person name="Larimer F."/>
            <person name="Land M."/>
            <person name="Hauser L."/>
            <person name="Kyrpides N."/>
            <person name="Ivanova N."/>
            <person name="McMahon K.D."/>
            <person name="Hugenholtz P."/>
        </authorList>
    </citation>
    <scope>NUCLEOTIDE SEQUENCE</scope>
    <source>
        <strain evidence="7">UW-1</strain>
    </source>
</reference>
<evidence type="ECO:0000259" key="5">
    <source>
        <dbReference type="Pfam" id="PF25944"/>
    </source>
</evidence>
<feature type="domain" description="Multidrug resistance protein MdtA-like C-terminal permuted SH3" evidence="6">
    <location>
        <begin position="294"/>
        <end position="353"/>
    </location>
</feature>
<organism evidence="7">
    <name type="scientific">Accumulibacter regalis</name>
    <dbReference type="NCBI Taxonomy" id="522306"/>
    <lineage>
        <taxon>Bacteria</taxon>
        <taxon>Pseudomonadati</taxon>
        <taxon>Pseudomonadota</taxon>
        <taxon>Betaproteobacteria</taxon>
        <taxon>Candidatus Accumulibacter</taxon>
    </lineage>
</organism>
<sequence length="376" mass="40309" precursor="true">MHSATLVLGLAALAACGREPAKPAPPPLEVTTLTIEVRDVPVSAEYVAQTQSSQAVNIQARVSGFLDKRVYTEGAVVKAGQLLFQIDPKPFQVQVDGAAAALQRNQASLQVATANLKRTKPLVEQDALSQKDLDDAQGQYEQAGAAVAQSKAQLESAKLDLSYTRITSPVAGVTSFAAVAEGTYVSSQNSQLTTVSVLTPMWVNFSISENEVERIRNNIRKGLLKLPADNKLVVEIELGGGNLFPHTGKITFTDPSYNSQTGTFLIRATVDNPDGLLRPNQYVRARLQGALRPNAILIPQRAVQQGAQGHFVWLVNKEGKAEQRPIVVGDWYREHWFVSEGLQAGDQLVVDGGMRLSSGATVTVKPPAPRPAAAGS</sequence>
<dbReference type="InterPro" id="IPR006143">
    <property type="entry name" value="RND_pump_MFP"/>
</dbReference>
<protein>
    <submittedName>
        <fullName evidence="7">Efflux transporter, RND family, MFP subunit</fullName>
    </submittedName>
</protein>
<gene>
    <name evidence="7" type="ordered locus">CAP2UW1_0167</name>
</gene>
<dbReference type="FunFam" id="2.40.420.20:FF:000001">
    <property type="entry name" value="Efflux RND transporter periplasmic adaptor subunit"/>
    <property type="match status" value="1"/>
</dbReference>
<feature type="domain" description="Multidrug resistance protein MdtA-like beta-barrel" evidence="5">
    <location>
        <begin position="200"/>
        <end position="288"/>
    </location>
</feature>
<evidence type="ECO:0000259" key="6">
    <source>
        <dbReference type="Pfam" id="PF25967"/>
    </source>
</evidence>
<dbReference type="InterPro" id="IPR058624">
    <property type="entry name" value="MdtA-like_HH"/>
</dbReference>
<evidence type="ECO:0000313" key="7">
    <source>
        <dbReference type="EMBL" id="ACV33526.1"/>
    </source>
</evidence>